<accession>A0A448XPY6</accession>
<gene>
    <name evidence="2" type="ORF">PXEA_LOCUS35427</name>
</gene>
<keyword evidence="3" id="KW-1185">Reference proteome</keyword>
<evidence type="ECO:0000256" key="1">
    <source>
        <dbReference type="SAM" id="MobiDB-lite"/>
    </source>
</evidence>
<dbReference type="AlphaFoldDB" id="A0A448XPY6"/>
<evidence type="ECO:0000313" key="3">
    <source>
        <dbReference type="Proteomes" id="UP000784294"/>
    </source>
</evidence>
<organism evidence="2 3">
    <name type="scientific">Protopolystoma xenopodis</name>
    <dbReference type="NCBI Taxonomy" id="117903"/>
    <lineage>
        <taxon>Eukaryota</taxon>
        <taxon>Metazoa</taxon>
        <taxon>Spiralia</taxon>
        <taxon>Lophotrochozoa</taxon>
        <taxon>Platyhelminthes</taxon>
        <taxon>Monogenea</taxon>
        <taxon>Polyopisthocotylea</taxon>
        <taxon>Polystomatidea</taxon>
        <taxon>Polystomatidae</taxon>
        <taxon>Protopolystoma</taxon>
    </lineage>
</organism>
<sequence length="74" mass="8579">MLPRSEDVRHMTDESLARVHLNRRRLPRKQREHESSCKIAGQEEFAVVFWWNRPSPSPNTSTRNGIKPAVAGQK</sequence>
<protein>
    <submittedName>
        <fullName evidence="2">Uncharacterized protein</fullName>
    </submittedName>
</protein>
<evidence type="ECO:0000313" key="2">
    <source>
        <dbReference type="EMBL" id="VEL41987.1"/>
    </source>
</evidence>
<reference evidence="2" key="1">
    <citation type="submission" date="2018-11" db="EMBL/GenBank/DDBJ databases">
        <authorList>
            <consortium name="Pathogen Informatics"/>
        </authorList>
    </citation>
    <scope>NUCLEOTIDE SEQUENCE</scope>
</reference>
<comment type="caution">
    <text evidence="2">The sequence shown here is derived from an EMBL/GenBank/DDBJ whole genome shotgun (WGS) entry which is preliminary data.</text>
</comment>
<dbReference type="EMBL" id="CAAALY010271964">
    <property type="protein sequence ID" value="VEL41987.1"/>
    <property type="molecule type" value="Genomic_DNA"/>
</dbReference>
<proteinExistence type="predicted"/>
<name>A0A448XPY6_9PLAT</name>
<feature type="region of interest" description="Disordered" evidence="1">
    <location>
        <begin position="54"/>
        <end position="74"/>
    </location>
</feature>
<dbReference type="Proteomes" id="UP000784294">
    <property type="component" value="Unassembled WGS sequence"/>
</dbReference>